<reference evidence="1" key="1">
    <citation type="journal article" date="2015" name="Nature">
        <title>Complex archaea that bridge the gap between prokaryotes and eukaryotes.</title>
        <authorList>
            <person name="Spang A."/>
            <person name="Saw J.H."/>
            <person name="Jorgensen S.L."/>
            <person name="Zaremba-Niedzwiedzka K."/>
            <person name="Martijn J."/>
            <person name="Lind A.E."/>
            <person name="van Eijk R."/>
            <person name="Schleper C."/>
            <person name="Guy L."/>
            <person name="Ettema T.J."/>
        </authorList>
    </citation>
    <scope>NUCLEOTIDE SEQUENCE</scope>
</reference>
<name>A0A0F8ZER2_9ZZZZ</name>
<dbReference type="AlphaFoldDB" id="A0A0F8ZER2"/>
<comment type="caution">
    <text evidence="1">The sequence shown here is derived from an EMBL/GenBank/DDBJ whole genome shotgun (WGS) entry which is preliminary data.</text>
</comment>
<gene>
    <name evidence="1" type="ORF">LCGC14_2978980</name>
</gene>
<accession>A0A0F8ZER2</accession>
<organism evidence="1">
    <name type="scientific">marine sediment metagenome</name>
    <dbReference type="NCBI Taxonomy" id="412755"/>
    <lineage>
        <taxon>unclassified sequences</taxon>
        <taxon>metagenomes</taxon>
        <taxon>ecological metagenomes</taxon>
    </lineage>
</organism>
<sequence>METETIEFEGCHAWILRNNGKIAIGIEGTKPVGLILLAGLISILGQPEGFTNDDTDDFVVFTFDDKSLPNEITAEWHKVFDK</sequence>
<proteinExistence type="predicted"/>
<protein>
    <submittedName>
        <fullName evidence="1">Uncharacterized protein</fullName>
    </submittedName>
</protein>
<evidence type="ECO:0000313" key="1">
    <source>
        <dbReference type="EMBL" id="KKK64959.1"/>
    </source>
</evidence>
<dbReference type="EMBL" id="LAZR01060787">
    <property type="protein sequence ID" value="KKK64959.1"/>
    <property type="molecule type" value="Genomic_DNA"/>
</dbReference>